<dbReference type="EMBL" id="JADBEM010000001">
    <property type="protein sequence ID" value="MBE1610134.1"/>
    <property type="molecule type" value="Genomic_DNA"/>
</dbReference>
<accession>A0A927N0Y0</accession>
<gene>
    <name evidence="4" type="ORF">HEB94_006982</name>
</gene>
<dbReference type="Gene3D" id="3.40.190.10">
    <property type="entry name" value="Periplasmic binding protein-like II"/>
    <property type="match status" value="2"/>
</dbReference>
<organism evidence="4 5">
    <name type="scientific">Actinopolymorpha pittospori</name>
    <dbReference type="NCBI Taxonomy" id="648752"/>
    <lineage>
        <taxon>Bacteria</taxon>
        <taxon>Bacillati</taxon>
        <taxon>Actinomycetota</taxon>
        <taxon>Actinomycetes</taxon>
        <taxon>Propionibacteriales</taxon>
        <taxon>Actinopolymorphaceae</taxon>
        <taxon>Actinopolymorpha</taxon>
    </lineage>
</organism>
<dbReference type="PROSITE" id="PS51257">
    <property type="entry name" value="PROKAR_LIPOPROTEIN"/>
    <property type="match status" value="1"/>
</dbReference>
<feature type="signal peptide" evidence="2">
    <location>
        <begin position="1"/>
        <end position="20"/>
    </location>
</feature>
<dbReference type="Proteomes" id="UP000638648">
    <property type="component" value="Unassembled WGS sequence"/>
</dbReference>
<keyword evidence="5" id="KW-1185">Reference proteome</keyword>
<dbReference type="InterPro" id="IPR001638">
    <property type="entry name" value="Solute-binding_3/MltF_N"/>
</dbReference>
<evidence type="ECO:0000259" key="3">
    <source>
        <dbReference type="SMART" id="SM00062"/>
    </source>
</evidence>
<keyword evidence="1 2" id="KW-0732">Signal</keyword>
<comment type="caution">
    <text evidence="4">The sequence shown here is derived from an EMBL/GenBank/DDBJ whole genome shotgun (WGS) entry which is preliminary data.</text>
</comment>
<evidence type="ECO:0000313" key="5">
    <source>
        <dbReference type="Proteomes" id="UP000638648"/>
    </source>
</evidence>
<dbReference type="PANTHER" id="PTHR35936">
    <property type="entry name" value="MEMBRANE-BOUND LYTIC MUREIN TRANSGLYCOSYLASE F"/>
    <property type="match status" value="1"/>
</dbReference>
<evidence type="ECO:0000313" key="4">
    <source>
        <dbReference type="EMBL" id="MBE1610134.1"/>
    </source>
</evidence>
<evidence type="ECO:0000256" key="1">
    <source>
        <dbReference type="ARBA" id="ARBA00022729"/>
    </source>
</evidence>
<feature type="domain" description="Solute-binding protein family 3/N-terminal" evidence="3">
    <location>
        <begin position="60"/>
        <end position="289"/>
    </location>
</feature>
<dbReference type="CDD" id="cd01004">
    <property type="entry name" value="PBP2_MidA_like"/>
    <property type="match status" value="1"/>
</dbReference>
<dbReference type="AlphaFoldDB" id="A0A927N0Y0"/>
<feature type="chain" id="PRO_5038821384" evidence="2">
    <location>
        <begin position="21"/>
        <end position="307"/>
    </location>
</feature>
<sequence length="307" mass="31553">MLRQRSTRTHSIAAATLASAALLLGAAACGSSGATTDASSTGAPSPASTLLPKSVQEAGTLTIATDAQLPPNNFIGPDGKTIIGVSVDMGNALAKELGVKAEFVNTKFASLISGLQAGRYDIAMSGITDTAERQKQVDFVDFIESGQVFIVPKGNPGKVDSQDAMCGKTLSLVTGTISVDLAEAQSAKCTGAGQKPVEILKFPTVADALLQLTNGRADANIANLGKAAYQAKESGGKLEVAGTPFASSYDAVAVKKGDKEMIAALQYGFGQMLEDGTYQKILEKWDVEASAVDKVVVNEGDSLESSG</sequence>
<evidence type="ECO:0000256" key="2">
    <source>
        <dbReference type="SAM" id="SignalP"/>
    </source>
</evidence>
<dbReference type="SMART" id="SM00062">
    <property type="entry name" value="PBPb"/>
    <property type="match status" value="1"/>
</dbReference>
<name>A0A927N0Y0_9ACTN</name>
<protein>
    <submittedName>
        <fullName evidence="4">Polar amino acid transport system substrate-binding protein</fullName>
    </submittedName>
</protein>
<dbReference type="Pfam" id="PF00497">
    <property type="entry name" value="SBP_bac_3"/>
    <property type="match status" value="1"/>
</dbReference>
<proteinExistence type="predicted"/>
<dbReference type="PANTHER" id="PTHR35936:SF17">
    <property type="entry name" value="ARGININE-BINDING EXTRACELLULAR PROTEIN ARTP"/>
    <property type="match status" value="1"/>
</dbReference>
<dbReference type="SUPFAM" id="SSF53850">
    <property type="entry name" value="Periplasmic binding protein-like II"/>
    <property type="match status" value="1"/>
</dbReference>
<reference evidence="4" key="1">
    <citation type="submission" date="2020-10" db="EMBL/GenBank/DDBJ databases">
        <title>Sequencing the genomes of 1000 actinobacteria strains.</title>
        <authorList>
            <person name="Klenk H.-P."/>
        </authorList>
    </citation>
    <scope>NUCLEOTIDE SEQUENCE</scope>
    <source>
        <strain evidence="4">DSM 45354</strain>
    </source>
</reference>
<dbReference type="RefSeq" id="WP_192753552.1">
    <property type="nucleotide sequence ID" value="NZ_BAABJL010000131.1"/>
</dbReference>